<evidence type="ECO:0000259" key="20">
    <source>
        <dbReference type="Pfam" id="PF04678"/>
    </source>
</evidence>
<keyword evidence="5" id="KW-0107">Calcium channel</keyword>
<dbReference type="InterPro" id="IPR039055">
    <property type="entry name" value="MCU_fam"/>
</dbReference>
<comment type="function">
    <text evidence="17">Highly selective calcium channel localized to the inner mitochondrial membrane, which mediates calcium uptake into the mitochondrial matrix. Mitochondrial calcium homeostasis plays key roles in cellular physiology and regulates ATP production, cytoplasmic calcium signals and activation of cell death pathways. Sufficient to operate as a pore-forming channel without the need of calcium-sensor or auxiliary subunit.</text>
</comment>
<reference evidence="21 22" key="1">
    <citation type="submission" date="2016-07" db="EMBL/GenBank/DDBJ databases">
        <title>Pervasive Adenine N6-methylation of Active Genes in Fungi.</title>
        <authorList>
            <consortium name="DOE Joint Genome Institute"/>
            <person name="Mondo S.J."/>
            <person name="Dannebaum R.O."/>
            <person name="Kuo R.C."/>
            <person name="Labutti K."/>
            <person name="Haridas S."/>
            <person name="Kuo A."/>
            <person name="Salamov A."/>
            <person name="Ahrendt S.R."/>
            <person name="Lipzen A."/>
            <person name="Sullivan W."/>
            <person name="Andreopoulos W.B."/>
            <person name="Clum A."/>
            <person name="Lindquist E."/>
            <person name="Daum C."/>
            <person name="Ramamoorthy G.K."/>
            <person name="Gryganskyi A."/>
            <person name="Culley D."/>
            <person name="Magnuson J.K."/>
            <person name="James T.Y."/>
            <person name="O'Malley M.A."/>
            <person name="Stajich J.E."/>
            <person name="Spatafora J.W."/>
            <person name="Visel A."/>
            <person name="Grigoriev I.V."/>
        </authorList>
    </citation>
    <scope>NUCLEOTIDE SEQUENCE [LARGE SCALE GENOMIC DNA]</scope>
    <source>
        <strain evidence="21 22">PL171</strain>
    </source>
</reference>
<dbReference type="InterPro" id="IPR006769">
    <property type="entry name" value="MCU_C"/>
</dbReference>
<evidence type="ECO:0000256" key="4">
    <source>
        <dbReference type="ARBA" id="ARBA00022568"/>
    </source>
</evidence>
<evidence type="ECO:0000256" key="7">
    <source>
        <dbReference type="ARBA" id="ARBA00022792"/>
    </source>
</evidence>
<dbReference type="GO" id="GO:0005262">
    <property type="term" value="F:calcium channel activity"/>
    <property type="evidence" value="ECO:0007669"/>
    <property type="project" value="UniProtKB-KW"/>
</dbReference>
<gene>
    <name evidence="21" type="ORF">BCR44DRAFT_1502850</name>
</gene>
<feature type="compositionally biased region" description="Low complexity" evidence="18">
    <location>
        <begin position="62"/>
        <end position="92"/>
    </location>
</feature>
<comment type="catalytic activity">
    <reaction evidence="14">
        <text>Ca(2+)(in) = Ca(2+)(out)</text>
        <dbReference type="Rhea" id="RHEA:29671"/>
        <dbReference type="ChEBI" id="CHEBI:29108"/>
    </reaction>
</comment>
<accession>A0A1Y2HA22</accession>
<comment type="subcellular location">
    <subcellularLocation>
        <location evidence="1">Mitochondrion inner membrane</location>
        <topology evidence="1">Multi-pass membrane protein</topology>
    </subcellularLocation>
</comment>
<keyword evidence="11" id="KW-0496">Mitochondrion</keyword>
<evidence type="ECO:0000256" key="6">
    <source>
        <dbReference type="ARBA" id="ARBA00022692"/>
    </source>
</evidence>
<evidence type="ECO:0000256" key="17">
    <source>
        <dbReference type="ARBA" id="ARBA00045938"/>
    </source>
</evidence>
<dbReference type="GO" id="GO:1990246">
    <property type="term" value="C:uniplex complex"/>
    <property type="evidence" value="ECO:0007669"/>
    <property type="project" value="TreeGrafter"/>
</dbReference>
<keyword evidence="6 19" id="KW-0812">Transmembrane</keyword>
<evidence type="ECO:0000256" key="9">
    <source>
        <dbReference type="ARBA" id="ARBA00022989"/>
    </source>
</evidence>
<feature type="domain" description="Calcium uniporter protein C-terminal" evidence="20">
    <location>
        <begin position="228"/>
        <end position="335"/>
    </location>
</feature>
<keyword evidence="7" id="KW-0999">Mitochondrion inner membrane</keyword>
<evidence type="ECO:0000256" key="5">
    <source>
        <dbReference type="ARBA" id="ARBA00022673"/>
    </source>
</evidence>
<dbReference type="GO" id="GO:0051560">
    <property type="term" value="P:mitochondrial calcium ion homeostasis"/>
    <property type="evidence" value="ECO:0007669"/>
    <property type="project" value="InterPro"/>
</dbReference>
<keyword evidence="4" id="KW-0109">Calcium transport</keyword>
<dbReference type="Proteomes" id="UP000193411">
    <property type="component" value="Unassembled WGS sequence"/>
</dbReference>
<evidence type="ECO:0000256" key="13">
    <source>
        <dbReference type="ARBA" id="ARBA00023303"/>
    </source>
</evidence>
<evidence type="ECO:0000256" key="11">
    <source>
        <dbReference type="ARBA" id="ARBA00023128"/>
    </source>
</evidence>
<evidence type="ECO:0000256" key="14">
    <source>
        <dbReference type="ARBA" id="ARBA00036634"/>
    </source>
</evidence>
<dbReference type="PANTHER" id="PTHR13462">
    <property type="entry name" value="CALCIUM UNIPORTER PROTEIN, MITOCHONDRIAL"/>
    <property type="match status" value="1"/>
</dbReference>
<evidence type="ECO:0000256" key="18">
    <source>
        <dbReference type="SAM" id="MobiDB-lite"/>
    </source>
</evidence>
<evidence type="ECO:0000256" key="12">
    <source>
        <dbReference type="ARBA" id="ARBA00023136"/>
    </source>
</evidence>
<dbReference type="OrthoDB" id="278338at2759"/>
<keyword evidence="22" id="KW-1185">Reference proteome</keyword>
<feature type="transmembrane region" description="Helical" evidence="19">
    <location>
        <begin position="250"/>
        <end position="269"/>
    </location>
</feature>
<evidence type="ECO:0000256" key="15">
    <source>
        <dbReference type="ARBA" id="ARBA00044966"/>
    </source>
</evidence>
<evidence type="ECO:0000256" key="19">
    <source>
        <dbReference type="SAM" id="Phobius"/>
    </source>
</evidence>
<keyword evidence="9 19" id="KW-1133">Transmembrane helix</keyword>
<dbReference type="AlphaFoldDB" id="A0A1Y2HA22"/>
<evidence type="ECO:0000256" key="16">
    <source>
        <dbReference type="ARBA" id="ARBA00044981"/>
    </source>
</evidence>
<evidence type="ECO:0000313" key="22">
    <source>
        <dbReference type="Proteomes" id="UP000193411"/>
    </source>
</evidence>
<evidence type="ECO:0000256" key="1">
    <source>
        <dbReference type="ARBA" id="ARBA00004448"/>
    </source>
</evidence>
<evidence type="ECO:0000313" key="21">
    <source>
        <dbReference type="EMBL" id="ORZ31345.1"/>
    </source>
</evidence>
<sequence length="393" mass="43329">MSRWKSSLHSAFLAASTNSRPVCARLSRRPLAFAFITKALPISLAARSTWSPLASACQLRFASSSPSSSPSGTPRTSLPPRRLTALPPATADADADSDASLDPAHLPPAAIQYDLDRQSPAYLHVPATLTRHLQHTFRHSSASDDAHVHDGALRIKLYPERPIHGTLLQIAREVGAADAAVYTAQPDRVRWCRSTPTEDVLKEGLKAAATANVKLELVLAPGSKKPPKFAQLELEKKVVDAGTKKSADRLVWGGLAFLCAQWGLMARLTFWEYSWDVMEPISYFLTFGTGIFAYMFYVVTRREYSYEIQTGLHIELQQRKRYAKKGLDINEYRRLFEEIKDVKQTIARVRDEYGLPEPASPSYSATVGGVVQPLEQVTVGGADGPVIIAEKRS</sequence>
<keyword evidence="13" id="KW-0407">Ion channel</keyword>
<keyword evidence="12 19" id="KW-0472">Membrane</keyword>
<comment type="subunit">
    <text evidence="15">Homotetramer, assembles in a dimer or dimers configuration with two interfaces.</text>
</comment>
<dbReference type="STRING" id="765915.A0A1Y2HA22"/>
<dbReference type="GO" id="GO:0036444">
    <property type="term" value="P:calcium import into the mitochondrion"/>
    <property type="evidence" value="ECO:0007669"/>
    <property type="project" value="TreeGrafter"/>
</dbReference>
<evidence type="ECO:0000256" key="2">
    <source>
        <dbReference type="ARBA" id="ARBA00005653"/>
    </source>
</evidence>
<organism evidence="21 22">
    <name type="scientific">Catenaria anguillulae PL171</name>
    <dbReference type="NCBI Taxonomy" id="765915"/>
    <lineage>
        <taxon>Eukaryota</taxon>
        <taxon>Fungi</taxon>
        <taxon>Fungi incertae sedis</taxon>
        <taxon>Blastocladiomycota</taxon>
        <taxon>Blastocladiomycetes</taxon>
        <taxon>Blastocladiales</taxon>
        <taxon>Catenariaceae</taxon>
        <taxon>Catenaria</taxon>
    </lineage>
</organism>
<keyword evidence="3" id="KW-0813">Transport</keyword>
<keyword evidence="10" id="KW-0406">Ion transport</keyword>
<comment type="caution">
    <text evidence="21">The sequence shown here is derived from an EMBL/GenBank/DDBJ whole genome shotgun (WGS) entry which is preliminary data.</text>
</comment>
<name>A0A1Y2HA22_9FUNG</name>
<feature type="region of interest" description="Disordered" evidence="18">
    <location>
        <begin position="62"/>
        <end position="101"/>
    </location>
</feature>
<comment type="similarity">
    <text evidence="2">Belongs to the MCU (TC 1.A.77) family.</text>
</comment>
<evidence type="ECO:0000256" key="3">
    <source>
        <dbReference type="ARBA" id="ARBA00022448"/>
    </source>
</evidence>
<dbReference type="GO" id="GO:0015292">
    <property type="term" value="F:uniporter activity"/>
    <property type="evidence" value="ECO:0007669"/>
    <property type="project" value="TreeGrafter"/>
</dbReference>
<evidence type="ECO:0000256" key="8">
    <source>
        <dbReference type="ARBA" id="ARBA00022837"/>
    </source>
</evidence>
<dbReference type="PANTHER" id="PTHR13462:SF10">
    <property type="entry name" value="CALCIUM UNIPORTER PROTEIN, MITOCHONDRIAL"/>
    <property type="match status" value="1"/>
</dbReference>
<protein>
    <recommendedName>
        <fullName evidence="16">Calcium uniporter protein, mitochondrial</fullName>
    </recommendedName>
</protein>
<dbReference type="EMBL" id="MCFL01000061">
    <property type="protein sequence ID" value="ORZ31345.1"/>
    <property type="molecule type" value="Genomic_DNA"/>
</dbReference>
<proteinExistence type="inferred from homology"/>
<keyword evidence="8" id="KW-0106">Calcium</keyword>
<evidence type="ECO:0000256" key="10">
    <source>
        <dbReference type="ARBA" id="ARBA00023065"/>
    </source>
</evidence>
<dbReference type="Pfam" id="PF04678">
    <property type="entry name" value="MCU"/>
    <property type="match status" value="1"/>
</dbReference>
<feature type="transmembrane region" description="Helical" evidence="19">
    <location>
        <begin position="281"/>
        <end position="299"/>
    </location>
</feature>